<evidence type="ECO:0000313" key="1">
    <source>
        <dbReference type="EMBL" id="SDE25912.1"/>
    </source>
</evidence>
<proteinExistence type="predicted"/>
<keyword evidence="1" id="KW-0238">DNA-binding</keyword>
<dbReference type="Gene3D" id="3.30.1310.10">
    <property type="entry name" value="Nucleoid-associated protein YbaB-like domain"/>
    <property type="match status" value="1"/>
</dbReference>
<reference evidence="2" key="1">
    <citation type="submission" date="2016-10" db="EMBL/GenBank/DDBJ databases">
        <authorList>
            <person name="Varghese N."/>
            <person name="Submissions S."/>
        </authorList>
    </citation>
    <scope>NUCLEOTIDE SEQUENCE [LARGE SCALE GENOMIC DNA]</scope>
    <source>
        <strain evidence="2">CGMCC 4.3516</strain>
    </source>
</reference>
<dbReference type="GO" id="GO:0003677">
    <property type="term" value="F:DNA binding"/>
    <property type="evidence" value="ECO:0007669"/>
    <property type="project" value="UniProtKB-KW"/>
</dbReference>
<dbReference type="EMBL" id="FNAD01000016">
    <property type="protein sequence ID" value="SDE25912.1"/>
    <property type="molecule type" value="Genomic_DNA"/>
</dbReference>
<organism evidence="1 2">
    <name type="scientific">Glycomyces harbinensis</name>
    <dbReference type="NCBI Taxonomy" id="58114"/>
    <lineage>
        <taxon>Bacteria</taxon>
        <taxon>Bacillati</taxon>
        <taxon>Actinomycetota</taxon>
        <taxon>Actinomycetes</taxon>
        <taxon>Glycomycetales</taxon>
        <taxon>Glycomycetaceae</taxon>
        <taxon>Glycomyces</taxon>
    </lineage>
</organism>
<dbReference type="STRING" id="58114.SAMN05216270_116138"/>
<keyword evidence="2" id="KW-1185">Reference proteome</keyword>
<dbReference type="RefSeq" id="WP_091039691.1">
    <property type="nucleotide sequence ID" value="NZ_FNAD01000016.1"/>
</dbReference>
<dbReference type="Proteomes" id="UP000198949">
    <property type="component" value="Unassembled WGS sequence"/>
</dbReference>
<sequence>MMDNHGPDERIPERPLTSGIAEGVRAFVKQMTDLGRRAEPLRHLLEPSGIRAEAPGGEVAVTVTAGGALIAVDFGAGHEEMDEDDLAALVLATYDRALADAERHRREGIEETA</sequence>
<protein>
    <submittedName>
        <fullName evidence="1">YbaB/EbfC DNA-binding family protein</fullName>
    </submittedName>
</protein>
<dbReference type="Pfam" id="PF02575">
    <property type="entry name" value="YbaB_DNA_bd"/>
    <property type="match status" value="1"/>
</dbReference>
<dbReference type="InterPro" id="IPR004401">
    <property type="entry name" value="YbaB/EbfC"/>
</dbReference>
<name>A0A1G7BG13_9ACTN</name>
<dbReference type="AlphaFoldDB" id="A0A1G7BG13"/>
<gene>
    <name evidence="1" type="ORF">SAMN05216270_116138</name>
</gene>
<dbReference type="InterPro" id="IPR036894">
    <property type="entry name" value="YbaB-like_sf"/>
</dbReference>
<dbReference type="SUPFAM" id="SSF82607">
    <property type="entry name" value="YbaB-like"/>
    <property type="match status" value="1"/>
</dbReference>
<evidence type="ECO:0000313" key="2">
    <source>
        <dbReference type="Proteomes" id="UP000198949"/>
    </source>
</evidence>
<accession>A0A1G7BG13</accession>